<name>K2QAT5_METFP</name>
<proteinExistence type="predicted"/>
<evidence type="ECO:0000256" key="3">
    <source>
        <dbReference type="ARBA" id="ARBA00023163"/>
    </source>
</evidence>
<sequence length="196" mass="21924">MDEEIGTRDRIINAATRLFQLQGYHATGLNQILRESNAPKGSLYYYFPKGKEELALECINLTNVFVEKTIRDGLAEIDDPAESIKKSIEKIVDNSNSEIDDKHSIKSTKKVSVNLIALETYANNETLRKACESAYNAWQKVYTEKLVEGGFNQEKAETLGMVIQSMVEGAIIMSLTTNSDAPIQKIAEQIPIVLKH</sequence>
<feature type="DNA-binding region" description="H-T-H motif" evidence="4">
    <location>
        <begin position="28"/>
        <end position="47"/>
    </location>
</feature>
<gene>
    <name evidence="6" type="ORF">A994_10674</name>
</gene>
<dbReference type="PATRIC" id="fig|1204725.3.peg.2147"/>
<keyword evidence="7" id="KW-1185">Reference proteome</keyword>
<dbReference type="InterPro" id="IPR054156">
    <property type="entry name" value="YxaF_TetR_C"/>
</dbReference>
<accession>K2QAT5</accession>
<dbReference type="SUPFAM" id="SSF46689">
    <property type="entry name" value="Homeodomain-like"/>
    <property type="match status" value="1"/>
</dbReference>
<dbReference type="OrthoDB" id="135877at2157"/>
<keyword evidence="1" id="KW-0805">Transcription regulation</keyword>
<dbReference type="Gene3D" id="1.10.357.10">
    <property type="entry name" value="Tetracycline Repressor, domain 2"/>
    <property type="match status" value="1"/>
</dbReference>
<keyword evidence="3" id="KW-0804">Transcription</keyword>
<dbReference type="GO" id="GO:0003677">
    <property type="term" value="F:DNA binding"/>
    <property type="evidence" value="ECO:0007669"/>
    <property type="project" value="UniProtKB-UniRule"/>
</dbReference>
<evidence type="ECO:0000256" key="1">
    <source>
        <dbReference type="ARBA" id="ARBA00023015"/>
    </source>
</evidence>
<reference evidence="6 7" key="1">
    <citation type="journal article" date="2012" name="J. Bacteriol.">
        <title>Draft genome sequence of Methanobacterium formicicum DSM 3637, an archaebacterium isolated from the methane producer amoeba Pelomyxa palustris.</title>
        <authorList>
            <person name="Gutierrez G."/>
        </authorList>
    </citation>
    <scope>NUCLEOTIDE SEQUENCE [LARGE SCALE GENOMIC DNA]</scope>
    <source>
        <strain evidence="7">DSM 3637 / PP1</strain>
    </source>
</reference>
<dbReference type="SUPFAM" id="SSF48498">
    <property type="entry name" value="Tetracyclin repressor-like, C-terminal domain"/>
    <property type="match status" value="1"/>
</dbReference>
<organism evidence="6 7">
    <name type="scientific">Methanobacterium formicicum (strain DSM 3637 / PP1)</name>
    <dbReference type="NCBI Taxonomy" id="1204725"/>
    <lineage>
        <taxon>Archaea</taxon>
        <taxon>Methanobacteriati</taxon>
        <taxon>Methanobacteriota</taxon>
        <taxon>Methanomada group</taxon>
        <taxon>Methanobacteria</taxon>
        <taxon>Methanobacteriales</taxon>
        <taxon>Methanobacteriaceae</taxon>
        <taxon>Methanobacterium</taxon>
    </lineage>
</organism>
<evidence type="ECO:0000256" key="4">
    <source>
        <dbReference type="PROSITE-ProRule" id="PRU00335"/>
    </source>
</evidence>
<comment type="caution">
    <text evidence="6">The sequence shown here is derived from an EMBL/GenBank/DDBJ whole genome shotgun (WGS) entry which is preliminary data.</text>
</comment>
<dbReference type="AlphaFoldDB" id="K2QAT5"/>
<dbReference type="RefSeq" id="WP_004031594.1">
    <property type="nucleotide sequence ID" value="NZ_AMPO01000010.1"/>
</dbReference>
<dbReference type="Proteomes" id="UP000007360">
    <property type="component" value="Unassembled WGS sequence"/>
</dbReference>
<dbReference type="PRINTS" id="PR00455">
    <property type="entry name" value="HTHTETR"/>
</dbReference>
<feature type="domain" description="HTH tetR-type" evidence="5">
    <location>
        <begin position="5"/>
        <end position="65"/>
    </location>
</feature>
<dbReference type="PANTHER" id="PTHR47506:SF3">
    <property type="entry name" value="HTH-TYPE TRANSCRIPTIONAL REGULATOR LMRA"/>
    <property type="match status" value="1"/>
</dbReference>
<dbReference type="EMBL" id="AMPO01000010">
    <property type="protein sequence ID" value="EKF85076.1"/>
    <property type="molecule type" value="Genomic_DNA"/>
</dbReference>
<dbReference type="InterPro" id="IPR036271">
    <property type="entry name" value="Tet_transcr_reg_TetR-rel_C_sf"/>
</dbReference>
<evidence type="ECO:0000256" key="2">
    <source>
        <dbReference type="ARBA" id="ARBA00023125"/>
    </source>
</evidence>
<dbReference type="InterPro" id="IPR009057">
    <property type="entry name" value="Homeodomain-like_sf"/>
</dbReference>
<keyword evidence="2 4" id="KW-0238">DNA-binding</keyword>
<dbReference type="PANTHER" id="PTHR47506">
    <property type="entry name" value="TRANSCRIPTIONAL REGULATORY PROTEIN"/>
    <property type="match status" value="1"/>
</dbReference>
<evidence type="ECO:0000259" key="5">
    <source>
        <dbReference type="PROSITE" id="PS50977"/>
    </source>
</evidence>
<dbReference type="PROSITE" id="PS50977">
    <property type="entry name" value="HTH_TETR_2"/>
    <property type="match status" value="1"/>
</dbReference>
<dbReference type="InterPro" id="IPR001647">
    <property type="entry name" value="HTH_TetR"/>
</dbReference>
<dbReference type="Pfam" id="PF00440">
    <property type="entry name" value="TetR_N"/>
    <property type="match status" value="1"/>
</dbReference>
<evidence type="ECO:0000313" key="6">
    <source>
        <dbReference type="EMBL" id="EKF85076.1"/>
    </source>
</evidence>
<dbReference type="Pfam" id="PF21993">
    <property type="entry name" value="TetR_C_13_2"/>
    <property type="match status" value="1"/>
</dbReference>
<evidence type="ECO:0000313" key="7">
    <source>
        <dbReference type="Proteomes" id="UP000007360"/>
    </source>
</evidence>
<protein>
    <submittedName>
        <fullName evidence="6">TetR family transcriptional regulator</fullName>
    </submittedName>
</protein>